<comment type="subcellular location">
    <subcellularLocation>
        <location evidence="1">Cytoplasm</location>
    </subcellularLocation>
</comment>
<evidence type="ECO:0000313" key="9">
    <source>
        <dbReference type="EMBL" id="KAE8150750.1"/>
    </source>
</evidence>
<dbReference type="EMBL" id="ML742086">
    <property type="protein sequence ID" value="KAE8150750.1"/>
    <property type="molecule type" value="Genomic_DNA"/>
</dbReference>
<evidence type="ECO:0000256" key="1">
    <source>
        <dbReference type="ARBA" id="ARBA00004496"/>
    </source>
</evidence>
<proteinExistence type="predicted"/>
<dbReference type="GO" id="GO:0008270">
    <property type="term" value="F:zinc ion binding"/>
    <property type="evidence" value="ECO:0007669"/>
    <property type="project" value="UniProtKB-KW"/>
</dbReference>
<feature type="compositionally biased region" description="Polar residues" evidence="7">
    <location>
        <begin position="51"/>
        <end position="64"/>
    </location>
</feature>
<dbReference type="PANTHER" id="PTHR12983:SF9">
    <property type="entry name" value="E3 UBIQUITIN-PROTEIN LIGASE RNF10"/>
    <property type="match status" value="1"/>
</dbReference>
<evidence type="ECO:0000256" key="3">
    <source>
        <dbReference type="ARBA" id="ARBA00022723"/>
    </source>
</evidence>
<evidence type="ECO:0000259" key="8">
    <source>
        <dbReference type="PROSITE" id="PS50089"/>
    </source>
</evidence>
<dbReference type="SMART" id="SM00184">
    <property type="entry name" value="RING"/>
    <property type="match status" value="1"/>
</dbReference>
<dbReference type="SUPFAM" id="SSF57850">
    <property type="entry name" value="RING/U-box"/>
    <property type="match status" value="1"/>
</dbReference>
<protein>
    <recommendedName>
        <fullName evidence="8">RING-type domain-containing protein</fullName>
    </recommendedName>
</protein>
<dbReference type="InterPro" id="IPR017907">
    <property type="entry name" value="Znf_RING_CS"/>
</dbReference>
<feature type="region of interest" description="Disordered" evidence="7">
    <location>
        <begin position="1"/>
        <end position="97"/>
    </location>
</feature>
<keyword evidence="10" id="KW-1185">Reference proteome</keyword>
<name>A0A5N6TWT2_ASPAV</name>
<dbReference type="FunFam" id="3.30.40.10:FF:000512">
    <property type="entry name" value="RING finger domain protein"/>
    <property type="match status" value="1"/>
</dbReference>
<dbReference type="GO" id="GO:0045944">
    <property type="term" value="P:positive regulation of transcription by RNA polymerase II"/>
    <property type="evidence" value="ECO:0007669"/>
    <property type="project" value="TreeGrafter"/>
</dbReference>
<evidence type="ECO:0000256" key="4">
    <source>
        <dbReference type="ARBA" id="ARBA00022771"/>
    </source>
</evidence>
<feature type="region of interest" description="Disordered" evidence="7">
    <location>
        <begin position="546"/>
        <end position="659"/>
    </location>
</feature>
<dbReference type="InterPro" id="IPR013083">
    <property type="entry name" value="Znf_RING/FYVE/PHD"/>
</dbReference>
<dbReference type="OrthoDB" id="302966at2759"/>
<dbReference type="GO" id="GO:0005737">
    <property type="term" value="C:cytoplasm"/>
    <property type="evidence" value="ECO:0007669"/>
    <property type="project" value="UniProtKB-SubCell"/>
</dbReference>
<sequence length="714" mass="79661">MSSNPGQIPISPKAVNLSSQSGSAAYHSIHSVDSGSQRRAGGSGSFGAGLTSRNTGAPRNNQSRKNQHNRQRRPRLLDDDEYNESAIMRSTNSRKGQTSITHLMNFSLPPRPQYHPPPRSTRRYASWGLGSGHHAMDKARYVHANYRFIVAPNRSYHAQAANADVHLDWDSVLQVLVSEQTQSASCPICLSTPVAPRMARCGHIFCLPCAIRYMHSADEDHSVPEKKARWKKCPICYDAVYISETRPVRWFRGQEGDLPVEGGDVVLRLVKREPGCTLALPRDGAESLSPDEDIPWYHAAEVTDYARIMKGGELYMVSQYDNEIEDLRRQQVEDELLFGDDTVWTQKAIGAINDAKTKLQGMGNPPEVFQQHTSVRLPKEPIHRESPPDATGALHTSQRVAELGKNFSEEPIASNPLNPTDEMSEAMGRVVLDSAPRAKAKHRDPGTGHGSHASDQPYYFYQALPQFYLSPLDIRILKAAFGDYASFPATILPRVEHISTGHIVDDELRKRVKYLGHLPQGCEVSFLECDWRDVVVPDVLESFASDTERRRKRNREKEAREEKDRVRAEKEDEKHWTSVRRSRRSSILTNDPPFFDHDFQPLTASASGPSTSPLHDSFQPEASTSNSTSPPGGRTVWGTATVPSLSRPADPQLGASTYDGWREGWEDELLAQQERELLAQTAIEGNNPPPSSTNGKKKKNKKITLMSTNIQRGA</sequence>
<evidence type="ECO:0000256" key="2">
    <source>
        <dbReference type="ARBA" id="ARBA00022490"/>
    </source>
</evidence>
<dbReference type="Gene3D" id="3.30.40.10">
    <property type="entry name" value="Zinc/RING finger domain, C3HC4 (zinc finger)"/>
    <property type="match status" value="1"/>
</dbReference>
<reference evidence="9 10" key="1">
    <citation type="submission" date="2019-04" db="EMBL/GenBank/DDBJ databases">
        <title>Friends and foes A comparative genomics study of 23 Aspergillus species from section Flavi.</title>
        <authorList>
            <consortium name="DOE Joint Genome Institute"/>
            <person name="Kjaerbolling I."/>
            <person name="Vesth T."/>
            <person name="Frisvad J.C."/>
            <person name="Nybo J.L."/>
            <person name="Theobald S."/>
            <person name="Kildgaard S."/>
            <person name="Isbrandt T."/>
            <person name="Kuo A."/>
            <person name="Sato A."/>
            <person name="Lyhne E.K."/>
            <person name="Kogle M.E."/>
            <person name="Wiebenga A."/>
            <person name="Kun R.S."/>
            <person name="Lubbers R.J."/>
            <person name="Makela M.R."/>
            <person name="Barry K."/>
            <person name="Chovatia M."/>
            <person name="Clum A."/>
            <person name="Daum C."/>
            <person name="Haridas S."/>
            <person name="He G."/>
            <person name="LaButti K."/>
            <person name="Lipzen A."/>
            <person name="Mondo S."/>
            <person name="Riley R."/>
            <person name="Salamov A."/>
            <person name="Simmons B.A."/>
            <person name="Magnuson J.K."/>
            <person name="Henrissat B."/>
            <person name="Mortensen U.H."/>
            <person name="Larsen T.O."/>
            <person name="Devries R.P."/>
            <person name="Grigoriev I.V."/>
            <person name="Machida M."/>
            <person name="Baker S.E."/>
            <person name="Andersen M.R."/>
        </authorList>
    </citation>
    <scope>NUCLEOTIDE SEQUENCE [LARGE SCALE GENOMIC DNA]</scope>
    <source>
        <strain evidence="9 10">IBT 18842</strain>
    </source>
</reference>
<dbReference type="Proteomes" id="UP000325780">
    <property type="component" value="Unassembled WGS sequence"/>
</dbReference>
<dbReference type="PANTHER" id="PTHR12983">
    <property type="entry name" value="RING FINGER 10 FAMILY MEMBER"/>
    <property type="match status" value="1"/>
</dbReference>
<evidence type="ECO:0000256" key="5">
    <source>
        <dbReference type="ARBA" id="ARBA00022833"/>
    </source>
</evidence>
<dbReference type="InterPro" id="IPR018957">
    <property type="entry name" value="Znf_C3HC4_RING-type"/>
</dbReference>
<organism evidence="9 10">
    <name type="scientific">Aspergillus avenaceus</name>
    <dbReference type="NCBI Taxonomy" id="36643"/>
    <lineage>
        <taxon>Eukaryota</taxon>
        <taxon>Fungi</taxon>
        <taxon>Dikarya</taxon>
        <taxon>Ascomycota</taxon>
        <taxon>Pezizomycotina</taxon>
        <taxon>Eurotiomycetes</taxon>
        <taxon>Eurotiomycetidae</taxon>
        <taxon>Eurotiales</taxon>
        <taxon>Aspergillaceae</taxon>
        <taxon>Aspergillus</taxon>
        <taxon>Aspergillus subgen. Circumdati</taxon>
    </lineage>
</organism>
<feature type="domain" description="RING-type" evidence="8">
    <location>
        <begin position="186"/>
        <end position="236"/>
    </location>
</feature>
<keyword evidence="2" id="KW-0963">Cytoplasm</keyword>
<accession>A0A5N6TWT2</accession>
<evidence type="ECO:0000313" key="10">
    <source>
        <dbReference type="Proteomes" id="UP000325780"/>
    </source>
</evidence>
<keyword evidence="5" id="KW-0862">Zinc</keyword>
<feature type="compositionally biased region" description="Polar residues" evidence="7">
    <location>
        <begin position="602"/>
        <end position="630"/>
    </location>
</feature>
<dbReference type="PROSITE" id="PS50089">
    <property type="entry name" value="ZF_RING_2"/>
    <property type="match status" value="1"/>
</dbReference>
<feature type="compositionally biased region" description="Polar residues" evidence="7">
    <location>
        <begin position="705"/>
        <end position="714"/>
    </location>
</feature>
<feature type="region of interest" description="Disordered" evidence="7">
    <location>
        <begin position="677"/>
        <end position="714"/>
    </location>
</feature>
<evidence type="ECO:0000256" key="7">
    <source>
        <dbReference type="SAM" id="MobiDB-lite"/>
    </source>
</evidence>
<dbReference type="PROSITE" id="PS00518">
    <property type="entry name" value="ZF_RING_1"/>
    <property type="match status" value="1"/>
</dbReference>
<dbReference type="InterPro" id="IPR001841">
    <property type="entry name" value="Znf_RING"/>
</dbReference>
<keyword evidence="4 6" id="KW-0863">Zinc-finger</keyword>
<evidence type="ECO:0000256" key="6">
    <source>
        <dbReference type="PROSITE-ProRule" id="PRU00175"/>
    </source>
</evidence>
<dbReference type="GO" id="GO:0000976">
    <property type="term" value="F:transcription cis-regulatory region binding"/>
    <property type="evidence" value="ECO:0007669"/>
    <property type="project" value="TreeGrafter"/>
</dbReference>
<feature type="compositionally biased region" description="Polar residues" evidence="7">
    <location>
        <begin position="88"/>
        <end position="97"/>
    </location>
</feature>
<keyword evidence="3" id="KW-0479">Metal-binding</keyword>
<dbReference type="CDD" id="cd16536">
    <property type="entry name" value="RING-HC_RNF10"/>
    <property type="match status" value="1"/>
</dbReference>
<feature type="compositionally biased region" description="Basic residues" evidence="7">
    <location>
        <begin position="65"/>
        <end position="74"/>
    </location>
</feature>
<dbReference type="InterPro" id="IPR039739">
    <property type="entry name" value="MAG2/RNF10"/>
</dbReference>
<dbReference type="AlphaFoldDB" id="A0A5N6TWT2"/>
<dbReference type="Pfam" id="PF00097">
    <property type="entry name" value="zf-C3HC4"/>
    <property type="match status" value="1"/>
</dbReference>
<feature type="compositionally biased region" description="Basic and acidic residues" evidence="7">
    <location>
        <begin position="555"/>
        <end position="576"/>
    </location>
</feature>
<gene>
    <name evidence="9" type="ORF">BDV25DRAFT_153801</name>
</gene>